<evidence type="ECO:0008006" key="3">
    <source>
        <dbReference type="Google" id="ProtNLM"/>
    </source>
</evidence>
<dbReference type="InterPro" id="IPR021080">
    <property type="entry name" value="Minor_capsid_protein"/>
</dbReference>
<dbReference type="STRING" id="249189.RV04_GL000771"/>
<dbReference type="AlphaFoldDB" id="A0A1L8TEY7"/>
<dbReference type="Proteomes" id="UP000182077">
    <property type="component" value="Unassembled WGS sequence"/>
</dbReference>
<keyword evidence="2" id="KW-1185">Reference proteome</keyword>
<gene>
    <name evidence="1" type="ORF">RV04_GL000771</name>
</gene>
<name>A0A1L8TEY7_9ENTE</name>
<reference evidence="1 2" key="1">
    <citation type="submission" date="2014-12" db="EMBL/GenBank/DDBJ databases">
        <title>Draft genome sequences of 29 type strains of Enterococci.</title>
        <authorList>
            <person name="Zhong Z."/>
            <person name="Sun Z."/>
            <person name="Liu W."/>
            <person name="Zhang W."/>
            <person name="Zhang H."/>
        </authorList>
    </citation>
    <scope>NUCLEOTIDE SEQUENCE [LARGE SCALE GENOMIC DNA]</scope>
    <source>
        <strain evidence="1 2">DSM 17122</strain>
    </source>
</reference>
<comment type="caution">
    <text evidence="1">The sequence shown here is derived from an EMBL/GenBank/DDBJ whole genome shotgun (WGS) entry which is preliminary data.</text>
</comment>
<dbReference type="RefSeq" id="WP_071858716.1">
    <property type="nucleotide sequence ID" value="NZ_JBHSHK010000008.1"/>
</dbReference>
<evidence type="ECO:0000313" key="2">
    <source>
        <dbReference type="Proteomes" id="UP000182077"/>
    </source>
</evidence>
<protein>
    <recommendedName>
        <fullName evidence="3">Minor capsid protein</fullName>
    </recommendedName>
</protein>
<dbReference type="Pfam" id="PF11114">
    <property type="entry name" value="Minor_capsid_2"/>
    <property type="match status" value="1"/>
</dbReference>
<organism evidence="1 2">
    <name type="scientific">Enterococcus hermanniensis</name>
    <dbReference type="NCBI Taxonomy" id="249189"/>
    <lineage>
        <taxon>Bacteria</taxon>
        <taxon>Bacillati</taxon>
        <taxon>Bacillota</taxon>
        <taxon>Bacilli</taxon>
        <taxon>Lactobacillales</taxon>
        <taxon>Enterococcaceae</taxon>
        <taxon>Enterococcus</taxon>
    </lineage>
</organism>
<evidence type="ECO:0000313" key="1">
    <source>
        <dbReference type="EMBL" id="OJG42712.1"/>
    </source>
</evidence>
<proteinExistence type="predicted"/>
<accession>A0A1L8TEY7</accession>
<dbReference type="OrthoDB" id="2221953at2"/>
<dbReference type="EMBL" id="JXKQ01000017">
    <property type="protein sequence ID" value="OJG42712.1"/>
    <property type="molecule type" value="Genomic_DNA"/>
</dbReference>
<sequence length="114" mass="12814">MLVININKSVFDKKTSVSNIKRAKFALTNQALADMDQYVPMRPGTGHLRMSGTSNGDRIAYRMPYAGPQFRGVSSKGNEFKNYTTPGTSRRWDLRAKANHMDAWRKAFIDGGNL</sequence>